<accession>A0ABP8LNV3</accession>
<proteinExistence type="inferred from homology"/>
<evidence type="ECO:0000313" key="10">
    <source>
        <dbReference type="EMBL" id="GAA4432332.1"/>
    </source>
</evidence>
<name>A0ABP8LNV3_9BACT</name>
<evidence type="ECO:0000256" key="5">
    <source>
        <dbReference type="ARBA" id="ARBA00022676"/>
    </source>
</evidence>
<organism evidence="10 11">
    <name type="scientific">Ravibacter arvi</name>
    <dbReference type="NCBI Taxonomy" id="2051041"/>
    <lineage>
        <taxon>Bacteria</taxon>
        <taxon>Pseudomonadati</taxon>
        <taxon>Bacteroidota</taxon>
        <taxon>Cytophagia</taxon>
        <taxon>Cytophagales</taxon>
        <taxon>Spirosomataceae</taxon>
        <taxon>Ravibacter</taxon>
    </lineage>
</organism>
<evidence type="ECO:0000256" key="8">
    <source>
        <dbReference type="ARBA" id="ARBA00031423"/>
    </source>
</evidence>
<dbReference type="EMBL" id="BAABEY010000002">
    <property type="protein sequence ID" value="GAA4432332.1"/>
    <property type="molecule type" value="Genomic_DNA"/>
</dbReference>
<evidence type="ECO:0000256" key="3">
    <source>
        <dbReference type="ARBA" id="ARBA00012560"/>
    </source>
</evidence>
<keyword evidence="6" id="KW-0808">Transferase</keyword>
<keyword evidence="7" id="KW-0119">Carbohydrate metabolism</keyword>
<dbReference type="SUPFAM" id="SSF51445">
    <property type="entry name" value="(Trans)glycosidases"/>
    <property type="match status" value="1"/>
</dbReference>
<comment type="caution">
    <text evidence="10">The sequence shown here is derived from an EMBL/GenBank/DDBJ whole genome shotgun (WGS) entry which is preliminary data.</text>
</comment>
<evidence type="ECO:0000256" key="4">
    <source>
        <dbReference type="ARBA" id="ARBA00020295"/>
    </source>
</evidence>
<dbReference type="InterPro" id="IPR003385">
    <property type="entry name" value="Glyco_hydro_77"/>
</dbReference>
<comment type="similarity">
    <text evidence="2">Belongs to the disproportionating enzyme family.</text>
</comment>
<dbReference type="Proteomes" id="UP001501508">
    <property type="component" value="Unassembled WGS sequence"/>
</dbReference>
<comment type="catalytic activity">
    <reaction evidence="1">
        <text>Transfers a segment of a (1-&gt;4)-alpha-D-glucan to a new position in an acceptor, which may be glucose or a (1-&gt;4)-alpha-D-glucan.</text>
        <dbReference type="EC" id="2.4.1.25"/>
    </reaction>
</comment>
<dbReference type="EC" id="2.4.1.25" evidence="3"/>
<protein>
    <recommendedName>
        <fullName evidence="4">4-alpha-glucanotransferase</fullName>
        <ecNumber evidence="3">2.4.1.25</ecNumber>
    </recommendedName>
    <alternativeName>
        <fullName evidence="8">Amylomaltase</fullName>
    </alternativeName>
    <alternativeName>
        <fullName evidence="9">Disproportionating enzyme</fullName>
    </alternativeName>
</protein>
<evidence type="ECO:0000256" key="9">
    <source>
        <dbReference type="ARBA" id="ARBA00031501"/>
    </source>
</evidence>
<keyword evidence="5" id="KW-0328">Glycosyltransferase</keyword>
<dbReference type="Gene3D" id="3.20.20.80">
    <property type="entry name" value="Glycosidases"/>
    <property type="match status" value="1"/>
</dbReference>
<evidence type="ECO:0000256" key="7">
    <source>
        <dbReference type="ARBA" id="ARBA00023277"/>
    </source>
</evidence>
<evidence type="ECO:0000256" key="1">
    <source>
        <dbReference type="ARBA" id="ARBA00000439"/>
    </source>
</evidence>
<gene>
    <name evidence="10" type="ORF">GCM10023091_04250</name>
</gene>
<dbReference type="PANTHER" id="PTHR32438">
    <property type="entry name" value="4-ALPHA-GLUCANOTRANSFERASE DPE1, CHLOROPLASTIC/AMYLOPLASTIC"/>
    <property type="match status" value="1"/>
</dbReference>
<sequence length="169" mass="19325">MKRRLGHLPFIAEDLGDLTDDVCRLRKRWALPGMKVLQFAFGRDMPVSGFIPHHYTADFFSYTGTHDNNTVRGWYRHELSAGGRRRVNAYLGQNVNEENLPFKLIRLLYASVAGAVIIPVQDLLGLDENARMNRPGSVSSQNWVWRLKKGQLTARHAGVLREYAALYDR</sequence>
<evidence type="ECO:0000256" key="2">
    <source>
        <dbReference type="ARBA" id="ARBA00005684"/>
    </source>
</evidence>
<evidence type="ECO:0000256" key="6">
    <source>
        <dbReference type="ARBA" id="ARBA00022679"/>
    </source>
</evidence>
<dbReference type="PANTHER" id="PTHR32438:SF5">
    <property type="entry name" value="4-ALPHA-GLUCANOTRANSFERASE DPE1, CHLOROPLASTIC_AMYLOPLASTIC"/>
    <property type="match status" value="1"/>
</dbReference>
<dbReference type="InterPro" id="IPR017853">
    <property type="entry name" value="GH"/>
</dbReference>
<evidence type="ECO:0000313" key="11">
    <source>
        <dbReference type="Proteomes" id="UP001501508"/>
    </source>
</evidence>
<reference evidence="11" key="1">
    <citation type="journal article" date="2019" name="Int. J. Syst. Evol. Microbiol.">
        <title>The Global Catalogue of Microorganisms (GCM) 10K type strain sequencing project: providing services to taxonomists for standard genome sequencing and annotation.</title>
        <authorList>
            <consortium name="The Broad Institute Genomics Platform"/>
            <consortium name="The Broad Institute Genome Sequencing Center for Infectious Disease"/>
            <person name="Wu L."/>
            <person name="Ma J."/>
        </authorList>
    </citation>
    <scope>NUCLEOTIDE SEQUENCE [LARGE SCALE GENOMIC DNA]</scope>
    <source>
        <strain evidence="11">JCM 31920</strain>
    </source>
</reference>
<dbReference type="Pfam" id="PF02446">
    <property type="entry name" value="Glyco_hydro_77"/>
    <property type="match status" value="1"/>
</dbReference>
<keyword evidence="11" id="KW-1185">Reference proteome</keyword>